<dbReference type="Pfam" id="PF20918">
    <property type="entry name" value="SPOCS_spoVID-N"/>
    <property type="match status" value="1"/>
</dbReference>
<dbReference type="AlphaFoldDB" id="E0IDT6"/>
<feature type="compositionally biased region" description="Basic and acidic residues" evidence="1">
    <location>
        <begin position="371"/>
        <end position="396"/>
    </location>
</feature>
<evidence type="ECO:0000313" key="4">
    <source>
        <dbReference type="Proteomes" id="UP000005387"/>
    </source>
</evidence>
<dbReference type="Pfam" id="PF01476">
    <property type="entry name" value="LysM"/>
    <property type="match status" value="1"/>
</dbReference>
<feature type="region of interest" description="Disordered" evidence="1">
    <location>
        <begin position="251"/>
        <end position="270"/>
    </location>
</feature>
<accession>E0IDT6</accession>
<dbReference type="OrthoDB" id="2966368at2"/>
<sequence>MPDQTNGLRFDVYERVHLPDEVAAIEELEEIELVPRIQVIQQGEQALLKGQLLLTGVYRSQHDLQQPQSLEHWIPVEITLPMNRVQSIADISVEIDHFDVDLLSSRTLNITGILSLHGIQVEQQEETQQGWRDEEPITVVHRREAAPPLVEPWYPRYDSPEVPIEQQVQRDDYGQAETPQPPLAEQSEVLFQPPPQYPPSWAQSYYQPQGRPEAEAIPYSASPAYSVESEAIAEREQAPSVINWSAFATQQPIEQSEEPAAEAAPLDERPDSWTIPAAVEAEEARIDQSFYGNAREEQQFGDIALPSAQHEASFVTEAPIEAETERTNFSQPQWAPVEQEPALSSQAQAVEETPYPSAGIADARQQQQEAEAERKELKVAFGRKRAEEAPPERESVGFRSILQSSRREQEAREASDLANAAAKEPSRVTTGDEIEWKTLFLGKLADEQGFRKVRMCIVQREETLEDIAERYGKNSRELSLHNRLQDQAVTEGQVLYIP</sequence>
<name>E0IDT6_9BACL</name>
<feature type="domain" description="LysM" evidence="2">
    <location>
        <begin position="455"/>
        <end position="498"/>
    </location>
</feature>
<dbReference type="InterPro" id="IPR048862">
    <property type="entry name" value="SPOCS_spoVID_N"/>
</dbReference>
<dbReference type="STRING" id="717606.PaecuDRAFT_3827"/>
<dbReference type="SUPFAM" id="SSF54106">
    <property type="entry name" value="LysM domain"/>
    <property type="match status" value="1"/>
</dbReference>
<evidence type="ECO:0000313" key="3">
    <source>
        <dbReference type="EMBL" id="EFM09290.1"/>
    </source>
</evidence>
<dbReference type="Proteomes" id="UP000005387">
    <property type="component" value="Unassembled WGS sequence"/>
</dbReference>
<dbReference type="RefSeq" id="WP_006039813.1">
    <property type="nucleotide sequence ID" value="NZ_AEDD01000011.1"/>
</dbReference>
<dbReference type="SMART" id="SM00257">
    <property type="entry name" value="LysM"/>
    <property type="match status" value="1"/>
</dbReference>
<organism evidence="3 4">
    <name type="scientific">Paenibacillus curdlanolyticus YK9</name>
    <dbReference type="NCBI Taxonomy" id="717606"/>
    <lineage>
        <taxon>Bacteria</taxon>
        <taxon>Bacillati</taxon>
        <taxon>Bacillota</taxon>
        <taxon>Bacilli</taxon>
        <taxon>Bacillales</taxon>
        <taxon>Paenibacillaceae</taxon>
        <taxon>Paenibacillus</taxon>
    </lineage>
</organism>
<feature type="compositionally biased region" description="Basic and acidic residues" evidence="1">
    <location>
        <begin position="405"/>
        <end position="415"/>
    </location>
</feature>
<dbReference type="CDD" id="cd00118">
    <property type="entry name" value="LysM"/>
    <property type="match status" value="1"/>
</dbReference>
<feature type="region of interest" description="Disordered" evidence="1">
    <location>
        <begin position="321"/>
        <end position="429"/>
    </location>
</feature>
<dbReference type="Gene3D" id="3.10.350.10">
    <property type="entry name" value="LysM domain"/>
    <property type="match status" value="1"/>
</dbReference>
<reference evidence="3 4" key="1">
    <citation type="submission" date="2010-07" db="EMBL/GenBank/DDBJ databases">
        <title>The draft genome of Paenibacillus curdlanolyticus YK9.</title>
        <authorList>
            <consortium name="US DOE Joint Genome Institute (JGI-PGF)"/>
            <person name="Lucas S."/>
            <person name="Copeland A."/>
            <person name="Lapidus A."/>
            <person name="Cheng J.-F."/>
            <person name="Bruce D."/>
            <person name="Goodwin L."/>
            <person name="Pitluck S."/>
            <person name="Land M.L."/>
            <person name="Hauser L."/>
            <person name="Chang Y.-J."/>
            <person name="Jeffries C."/>
            <person name="Anderson I.J."/>
            <person name="Johnson E."/>
            <person name="Loganathan U."/>
            <person name="Mulhopadhyay B."/>
            <person name="Kyrpides N."/>
            <person name="Woyke T.J."/>
        </authorList>
    </citation>
    <scope>NUCLEOTIDE SEQUENCE [LARGE SCALE GENOMIC DNA]</scope>
    <source>
        <strain evidence="3 4">YK9</strain>
    </source>
</reference>
<evidence type="ECO:0000259" key="2">
    <source>
        <dbReference type="SMART" id="SM00257"/>
    </source>
</evidence>
<dbReference type="InterPro" id="IPR036779">
    <property type="entry name" value="LysM_dom_sf"/>
</dbReference>
<evidence type="ECO:0000256" key="1">
    <source>
        <dbReference type="SAM" id="MobiDB-lite"/>
    </source>
</evidence>
<dbReference type="InterPro" id="IPR018392">
    <property type="entry name" value="LysM"/>
</dbReference>
<dbReference type="EMBL" id="AEDD01000011">
    <property type="protein sequence ID" value="EFM09290.1"/>
    <property type="molecule type" value="Genomic_DNA"/>
</dbReference>
<proteinExistence type="predicted"/>
<gene>
    <name evidence="3" type="ORF">PaecuDRAFT_3827</name>
</gene>
<keyword evidence="4" id="KW-1185">Reference proteome</keyword>
<protein>
    <submittedName>
        <fullName evidence="3">Peptidoglycan-binding lysin domain protein</fullName>
    </submittedName>
</protein>
<dbReference type="eggNOG" id="COG1388">
    <property type="taxonomic scope" value="Bacteria"/>
</dbReference>